<gene>
    <name evidence="2" type="ORF">M421DRAFT_415981</name>
</gene>
<feature type="non-terminal residue" evidence="2">
    <location>
        <position position="1"/>
    </location>
</feature>
<feature type="compositionally biased region" description="Basic and acidic residues" evidence="1">
    <location>
        <begin position="379"/>
        <end position="391"/>
    </location>
</feature>
<sequence>MLPSLTPRRLRWDIITPGPVTPLSPRPSANSFSNWLRPKPAPPGAHIQVSTPVTVIYIEPASPALPRDVETREIYDTIKKDIDALARRHCLARFKARASGNIDFIPATMIKPKDTLQAALVTMDSHRVKLKDFIVKDLPDRLQGRALSEAEVISRFCINDETELEEQNEWMNHLTVTTSSQVLDTDEHVEHRPQSIATAISILDEQRAILQHHRKQRQSEHLAIKPEAVKAAWAVKILDDAERCAELEGDDSSSSSDVDEDHDEGYSYGNFLRRIENDLSTSISPGTLASMVDELSNSEFTSMRSRSSTHQSASSKRTREFRFHQRSSMSPSEENRWFESLSGSTVSNSNMHTSSLYPRSDLHVVTEAGDEATTSELSPEDREFRHRGPDLSELDHWAQELKKMEVMRAERQRSPTPHRLPHTRSGLSSSMEPHFPMRQVSVDSINTRISPTRTSHSRFSSSSGSSTSTKLLKPLPRPPFYKHSPSASLSTLRDTRSTMLDHEYHQLKMGRASSHKRVISKTSMHDSVCHNQHLRISSVVQLLANTAPKPEEDDWMGELKRMESRERVRQADEKRTTELLRGDTLIEEEGMLGEDRQRL</sequence>
<feature type="region of interest" description="Disordered" evidence="1">
    <location>
        <begin position="449"/>
        <end position="488"/>
    </location>
</feature>
<evidence type="ECO:0000313" key="2">
    <source>
        <dbReference type="EMBL" id="KAF1933638.1"/>
    </source>
</evidence>
<keyword evidence="3" id="KW-1185">Reference proteome</keyword>
<dbReference type="EMBL" id="ML978957">
    <property type="protein sequence ID" value="KAF1933638.1"/>
    <property type="molecule type" value="Genomic_DNA"/>
</dbReference>
<proteinExistence type="predicted"/>
<protein>
    <submittedName>
        <fullName evidence="2">Uncharacterized protein</fullName>
    </submittedName>
</protein>
<feature type="region of interest" description="Disordered" evidence="1">
    <location>
        <begin position="299"/>
        <end position="336"/>
    </location>
</feature>
<evidence type="ECO:0000256" key="1">
    <source>
        <dbReference type="SAM" id="MobiDB-lite"/>
    </source>
</evidence>
<evidence type="ECO:0000313" key="3">
    <source>
        <dbReference type="Proteomes" id="UP000800082"/>
    </source>
</evidence>
<feature type="compositionally biased region" description="Low complexity" evidence="1">
    <location>
        <begin position="301"/>
        <end position="315"/>
    </location>
</feature>
<feature type="compositionally biased region" description="Low complexity" evidence="1">
    <location>
        <begin position="450"/>
        <end position="469"/>
    </location>
</feature>
<name>A0A6A5S2T5_9PLEO</name>
<dbReference type="RefSeq" id="XP_033453886.1">
    <property type="nucleotide sequence ID" value="XM_033590902.1"/>
</dbReference>
<accession>A0A6A5S2T5</accession>
<feature type="region of interest" description="Disordered" evidence="1">
    <location>
        <begin position="409"/>
        <end position="433"/>
    </location>
</feature>
<reference evidence="2" key="1">
    <citation type="journal article" date="2020" name="Stud. Mycol.">
        <title>101 Dothideomycetes genomes: a test case for predicting lifestyles and emergence of pathogens.</title>
        <authorList>
            <person name="Haridas S."/>
            <person name="Albert R."/>
            <person name="Binder M."/>
            <person name="Bloem J."/>
            <person name="Labutti K."/>
            <person name="Salamov A."/>
            <person name="Andreopoulos B."/>
            <person name="Baker S."/>
            <person name="Barry K."/>
            <person name="Bills G."/>
            <person name="Bluhm B."/>
            <person name="Cannon C."/>
            <person name="Castanera R."/>
            <person name="Culley D."/>
            <person name="Daum C."/>
            <person name="Ezra D."/>
            <person name="Gonzalez J."/>
            <person name="Henrissat B."/>
            <person name="Kuo A."/>
            <person name="Liang C."/>
            <person name="Lipzen A."/>
            <person name="Lutzoni F."/>
            <person name="Magnuson J."/>
            <person name="Mondo S."/>
            <person name="Nolan M."/>
            <person name="Ohm R."/>
            <person name="Pangilinan J."/>
            <person name="Park H.-J."/>
            <person name="Ramirez L."/>
            <person name="Alfaro M."/>
            <person name="Sun H."/>
            <person name="Tritt A."/>
            <person name="Yoshinaga Y."/>
            <person name="Zwiers L.-H."/>
            <person name="Turgeon B."/>
            <person name="Goodwin S."/>
            <person name="Spatafora J."/>
            <person name="Crous P."/>
            <person name="Grigoriev I."/>
        </authorList>
    </citation>
    <scope>NUCLEOTIDE SEQUENCE</scope>
    <source>
        <strain evidence="2">CBS 183.55</strain>
    </source>
</reference>
<dbReference type="AlphaFoldDB" id="A0A6A5S2T5"/>
<organism evidence="2 3">
    <name type="scientific">Didymella exigua CBS 183.55</name>
    <dbReference type="NCBI Taxonomy" id="1150837"/>
    <lineage>
        <taxon>Eukaryota</taxon>
        <taxon>Fungi</taxon>
        <taxon>Dikarya</taxon>
        <taxon>Ascomycota</taxon>
        <taxon>Pezizomycotina</taxon>
        <taxon>Dothideomycetes</taxon>
        <taxon>Pleosporomycetidae</taxon>
        <taxon>Pleosporales</taxon>
        <taxon>Pleosporineae</taxon>
        <taxon>Didymellaceae</taxon>
        <taxon>Didymella</taxon>
    </lineage>
</organism>
<dbReference type="OrthoDB" id="3800557at2759"/>
<feature type="region of interest" description="Disordered" evidence="1">
    <location>
        <begin position="368"/>
        <end position="391"/>
    </location>
</feature>
<dbReference type="Proteomes" id="UP000800082">
    <property type="component" value="Unassembled WGS sequence"/>
</dbReference>
<dbReference type="GeneID" id="54348570"/>